<dbReference type="GO" id="GO:0031176">
    <property type="term" value="F:endo-1,4-beta-xylanase activity"/>
    <property type="evidence" value="ECO:0007669"/>
    <property type="project" value="UniProtKB-EC"/>
</dbReference>
<organism evidence="2 3">
    <name type="scientific">Faecalibacterium prausnitzii</name>
    <dbReference type="NCBI Taxonomy" id="853"/>
    <lineage>
        <taxon>Bacteria</taxon>
        <taxon>Bacillati</taxon>
        <taxon>Bacillota</taxon>
        <taxon>Clostridia</taxon>
        <taxon>Eubacteriales</taxon>
        <taxon>Oscillospiraceae</taxon>
        <taxon>Faecalibacterium</taxon>
    </lineage>
</organism>
<reference evidence="2 3" key="1">
    <citation type="submission" date="2015-09" db="EMBL/GenBank/DDBJ databases">
        <authorList>
            <consortium name="Pathogen Informatics"/>
        </authorList>
    </citation>
    <scope>NUCLEOTIDE SEQUENCE [LARGE SCALE GENOMIC DNA]</scope>
    <source>
        <strain evidence="2 3">2789STDY5834970</strain>
    </source>
</reference>
<keyword evidence="2" id="KW-0624">Polysaccharide degradation</keyword>
<feature type="signal peptide" evidence="1">
    <location>
        <begin position="1"/>
        <end position="27"/>
    </location>
</feature>
<keyword evidence="1" id="KW-0732">Signal</keyword>
<dbReference type="PANTHER" id="PTHR48098:SF1">
    <property type="entry name" value="DIACYLGLYCEROL ACYLTRANSFERASE_MYCOLYLTRANSFERASE AG85A"/>
    <property type="match status" value="1"/>
</dbReference>
<keyword evidence="2" id="KW-0119">Carbohydrate metabolism</keyword>
<dbReference type="Pfam" id="PF00756">
    <property type="entry name" value="Esterase"/>
    <property type="match status" value="1"/>
</dbReference>
<dbReference type="RefSeq" id="WP_055185389.1">
    <property type="nucleotide sequence ID" value="NZ_CYXN01000003.1"/>
</dbReference>
<accession>A0A173S0D7</accession>
<dbReference type="Proteomes" id="UP000095649">
    <property type="component" value="Unassembled WGS sequence"/>
</dbReference>
<name>A0A173S0D7_9FIRM</name>
<keyword evidence="2" id="KW-0326">Glycosidase</keyword>
<proteinExistence type="predicted"/>
<dbReference type="GO" id="GO:0045493">
    <property type="term" value="P:xylan catabolic process"/>
    <property type="evidence" value="ECO:0007669"/>
    <property type="project" value="UniProtKB-KW"/>
</dbReference>
<dbReference type="InterPro" id="IPR029058">
    <property type="entry name" value="AB_hydrolase_fold"/>
</dbReference>
<dbReference type="EMBL" id="CYXN01000003">
    <property type="protein sequence ID" value="CUM83446.1"/>
    <property type="molecule type" value="Genomic_DNA"/>
</dbReference>
<gene>
    <name evidence="2" type="primary">xynZ</name>
    <name evidence="2" type="ORF">ERS852582_00753</name>
</gene>
<evidence type="ECO:0000313" key="2">
    <source>
        <dbReference type="EMBL" id="CUM83446.1"/>
    </source>
</evidence>
<keyword evidence="2" id="KW-0858">Xylan degradation</keyword>
<sequence length="490" mass="52916">MKRILKTTIASALVLSMALSGATAAVAATPAAEENCISASAVADWAENVKIKLFNKSVYAKYAPGVTVEKDENSPTGYTVTFVYKEQKSYTSKAGLTINTAENPLTKVELYSDCFMLFDPAGGKAGAIDASLATAPYNYTAGLAPAGGNGDTTYYVELEKFADGRWGVQMPLSSGAFVYNFRVTAENGDQIARLDDPSNPTMINEATGIRSLSSMVYVPYDADKQGTSTWADRSVELPQADANKRGTVQTVSYTGADATEHGLAVYLPAGYDANRAEPYKVLYLSHGTSGDIYGDELRWMNEGAVANILDNLIAEGKTEPFIVVTMNNQQYGQGAGHSGANWKYSEIETDQIDCIMPYVESHYNVSTTAEGRAYAGLSMGGSTTSNMLMHHTELFGYYGIWSYANVDGSFGGVEGITSQSVRDHLSSLTVKPKIMLAAGNWDFGLAPVKTFGENLSELGLDYSYLQVPAAHDWECWQLVFANAAENFLWK</sequence>
<protein>
    <submittedName>
        <fullName evidence="2">Endo-1,4-beta-xylanase Z</fullName>
        <ecNumber evidence="2">3.2.1.8</ecNumber>
    </submittedName>
</protein>
<keyword evidence="2" id="KW-0378">Hydrolase</keyword>
<evidence type="ECO:0000256" key="1">
    <source>
        <dbReference type="SAM" id="SignalP"/>
    </source>
</evidence>
<dbReference type="InterPro" id="IPR050583">
    <property type="entry name" value="Mycobacterial_A85_antigen"/>
</dbReference>
<feature type="chain" id="PRO_5008011199" evidence="1">
    <location>
        <begin position="28"/>
        <end position="490"/>
    </location>
</feature>
<dbReference type="AlphaFoldDB" id="A0A173S0D7"/>
<dbReference type="EC" id="3.2.1.8" evidence="2"/>
<dbReference type="SUPFAM" id="SSF53474">
    <property type="entry name" value="alpha/beta-Hydrolases"/>
    <property type="match status" value="1"/>
</dbReference>
<dbReference type="Gene3D" id="3.40.50.1820">
    <property type="entry name" value="alpha/beta hydrolase"/>
    <property type="match status" value="1"/>
</dbReference>
<dbReference type="PANTHER" id="PTHR48098">
    <property type="entry name" value="ENTEROCHELIN ESTERASE-RELATED"/>
    <property type="match status" value="1"/>
</dbReference>
<dbReference type="InterPro" id="IPR000801">
    <property type="entry name" value="Esterase-like"/>
</dbReference>
<evidence type="ECO:0000313" key="3">
    <source>
        <dbReference type="Proteomes" id="UP000095649"/>
    </source>
</evidence>
<dbReference type="GO" id="GO:0016747">
    <property type="term" value="F:acyltransferase activity, transferring groups other than amino-acyl groups"/>
    <property type="evidence" value="ECO:0007669"/>
    <property type="project" value="TreeGrafter"/>
</dbReference>